<reference evidence="2 3" key="1">
    <citation type="journal article" date="2016" name="Nat. Commun.">
        <title>Thousands of microbial genomes shed light on interconnected biogeochemical processes in an aquifer system.</title>
        <authorList>
            <person name="Anantharaman K."/>
            <person name="Brown C.T."/>
            <person name="Hug L.A."/>
            <person name="Sharon I."/>
            <person name="Castelle C.J."/>
            <person name="Probst A.J."/>
            <person name="Thomas B.C."/>
            <person name="Singh A."/>
            <person name="Wilkins M.J."/>
            <person name="Karaoz U."/>
            <person name="Brodie E.L."/>
            <person name="Williams K.H."/>
            <person name="Hubbard S.S."/>
            <person name="Banfield J.F."/>
        </authorList>
    </citation>
    <scope>NUCLEOTIDE SEQUENCE [LARGE SCALE GENOMIC DNA]</scope>
</reference>
<dbReference type="InterPro" id="IPR013785">
    <property type="entry name" value="Aldolase_TIM"/>
</dbReference>
<protein>
    <submittedName>
        <fullName evidence="2">N-acetylneuraminate synthase</fullName>
    </submittedName>
</protein>
<dbReference type="EMBL" id="MEZN01000010">
    <property type="protein sequence ID" value="OGD56705.1"/>
    <property type="molecule type" value="Genomic_DNA"/>
</dbReference>
<dbReference type="InterPro" id="IPR006190">
    <property type="entry name" value="SAF_AFP_Neu5Ac"/>
</dbReference>
<dbReference type="GO" id="GO:0016051">
    <property type="term" value="P:carbohydrate biosynthetic process"/>
    <property type="evidence" value="ECO:0007669"/>
    <property type="project" value="InterPro"/>
</dbReference>
<dbReference type="InterPro" id="IPR013974">
    <property type="entry name" value="SAF"/>
</dbReference>
<proteinExistence type="predicted"/>
<dbReference type="AlphaFoldDB" id="A0A1F5DNK4"/>
<dbReference type="Gene3D" id="3.90.1210.10">
    <property type="entry name" value="Antifreeze-like/N-acetylneuraminic acid synthase C-terminal domain"/>
    <property type="match status" value="1"/>
</dbReference>
<comment type="caution">
    <text evidence="2">The sequence shown here is derived from an EMBL/GenBank/DDBJ whole genome shotgun (WGS) entry which is preliminary data.</text>
</comment>
<dbReference type="PANTHER" id="PTHR42966">
    <property type="entry name" value="N-ACETYLNEURAMINATE SYNTHASE"/>
    <property type="match status" value="1"/>
</dbReference>
<dbReference type="STRING" id="1797460.A3E73_00600"/>
<feature type="domain" description="AFP-like" evidence="1">
    <location>
        <begin position="291"/>
        <end position="348"/>
    </location>
</feature>
<dbReference type="InterPro" id="IPR020007">
    <property type="entry name" value="NeuB/NeuA"/>
</dbReference>
<dbReference type="InterPro" id="IPR057736">
    <property type="entry name" value="SAF_PseI/NeuA/NeuB"/>
</dbReference>
<dbReference type="SMART" id="SM00858">
    <property type="entry name" value="SAF"/>
    <property type="match status" value="1"/>
</dbReference>
<name>A0A1F5DNK4_9BACT</name>
<dbReference type="PANTHER" id="PTHR42966:SF1">
    <property type="entry name" value="SIALIC ACID SYNTHASE"/>
    <property type="match status" value="1"/>
</dbReference>
<dbReference type="NCBIfam" id="TIGR03569">
    <property type="entry name" value="NeuB_NnaB"/>
    <property type="match status" value="1"/>
</dbReference>
<dbReference type="PROSITE" id="PS50844">
    <property type="entry name" value="AFP_LIKE"/>
    <property type="match status" value="1"/>
</dbReference>
<dbReference type="InterPro" id="IPR051690">
    <property type="entry name" value="PseI-like"/>
</dbReference>
<dbReference type="GO" id="GO:0047444">
    <property type="term" value="F:N-acylneuraminate-9-phosphate synthase activity"/>
    <property type="evidence" value="ECO:0007669"/>
    <property type="project" value="TreeGrafter"/>
</dbReference>
<evidence type="ECO:0000259" key="1">
    <source>
        <dbReference type="PROSITE" id="PS50844"/>
    </source>
</evidence>
<organism evidence="2 3">
    <name type="scientific">Candidatus Beckwithbacteria bacterium RIFCSPHIGHO2_12_FULL_47_17</name>
    <dbReference type="NCBI Taxonomy" id="1797460"/>
    <lineage>
        <taxon>Bacteria</taxon>
        <taxon>Candidatus Beckwithiibacteriota</taxon>
    </lineage>
</organism>
<sequence>MSSIKSMRFLKPGCTFVIAEAGVNHNGNVNLAEKLVFAAAEAGADAVKFQTFKAEQVTTKHSPTAAYQKKNVGEDNQWKLLRPLELAESAYPNLIKACKKAQIMFMSTPHGHIDSAKLLKPMVSVWKVGSGDLTNLPFLKYLGQTKKPIILSTGMATIAETKEAVKTIEQTGNKKITILHCTTNYPCPPEEANVSAILDLKKNFPRYPIGYSDHTLGIEAALIAVGYGATVIEKHFTLDRSMPGPDQQNSLEPAELKKMVEKIRLVELLRGSGKKKPFKSELIIAQMARKAVIALTDITKGNKFTSKNLTIKRPAKGGLPPKLYWKIIGKTATRDIPADAQLKKTDFK</sequence>
<dbReference type="Pfam" id="PF08666">
    <property type="entry name" value="SAF"/>
    <property type="match status" value="1"/>
</dbReference>
<evidence type="ECO:0000313" key="2">
    <source>
        <dbReference type="EMBL" id="OGD56705.1"/>
    </source>
</evidence>
<dbReference type="Gene3D" id="3.20.20.70">
    <property type="entry name" value="Aldolase class I"/>
    <property type="match status" value="1"/>
</dbReference>
<accession>A0A1F5DNK4</accession>
<gene>
    <name evidence="2" type="ORF">A3E73_00600</name>
</gene>
<dbReference type="CDD" id="cd11615">
    <property type="entry name" value="SAF_NeuB_like"/>
    <property type="match status" value="1"/>
</dbReference>
<evidence type="ECO:0000313" key="3">
    <source>
        <dbReference type="Proteomes" id="UP000176791"/>
    </source>
</evidence>
<dbReference type="Proteomes" id="UP000176791">
    <property type="component" value="Unassembled WGS sequence"/>
</dbReference>
<dbReference type="SUPFAM" id="SSF51269">
    <property type="entry name" value="AFP III-like domain"/>
    <property type="match status" value="1"/>
</dbReference>
<dbReference type="InterPro" id="IPR013132">
    <property type="entry name" value="PseI/NeuA/B-like_N"/>
</dbReference>
<dbReference type="SUPFAM" id="SSF51569">
    <property type="entry name" value="Aldolase"/>
    <property type="match status" value="1"/>
</dbReference>
<dbReference type="InterPro" id="IPR036732">
    <property type="entry name" value="AFP_Neu5c_C_sf"/>
</dbReference>
<dbReference type="Pfam" id="PF03102">
    <property type="entry name" value="NeuB"/>
    <property type="match status" value="1"/>
</dbReference>